<comment type="caution">
    <text evidence="12">The sequence shown here is derived from an EMBL/GenBank/DDBJ whole genome shotgun (WGS) entry which is preliminary data.</text>
</comment>
<evidence type="ECO:0000256" key="2">
    <source>
        <dbReference type="ARBA" id="ARBA00008142"/>
    </source>
</evidence>
<feature type="active site" description="Pros-phosphohistidine intermediate" evidence="7">
    <location>
        <position position="158"/>
    </location>
</feature>
<feature type="signal peptide" evidence="10">
    <location>
        <begin position="1"/>
        <end position="16"/>
    </location>
</feature>
<proteinExistence type="inferred from homology"/>
<feature type="binding site" evidence="7">
    <location>
        <position position="100"/>
    </location>
    <ligand>
        <name>ATP</name>
        <dbReference type="ChEBI" id="CHEBI:30616"/>
    </ligand>
</feature>
<keyword evidence="12" id="KW-0966">Cell projection</keyword>
<evidence type="ECO:0000256" key="9">
    <source>
        <dbReference type="RuleBase" id="RU004013"/>
    </source>
</evidence>
<evidence type="ECO:0000256" key="5">
    <source>
        <dbReference type="ARBA" id="ARBA00022777"/>
    </source>
</evidence>
<dbReference type="InterPro" id="IPR023005">
    <property type="entry name" value="Nucleoside_diP_kinase_AS"/>
</dbReference>
<feature type="chain" id="PRO_5032669558" description="Nucleoside diphosphate kinase" evidence="10">
    <location>
        <begin position="17"/>
        <end position="192"/>
    </location>
</feature>
<feature type="binding site" evidence="7">
    <location>
        <position position="128"/>
    </location>
    <ligand>
        <name>ATP</name>
        <dbReference type="ChEBI" id="CHEBI:30616"/>
    </ligand>
</feature>
<keyword evidence="13" id="KW-1185">Reference proteome</keyword>
<dbReference type="Pfam" id="PF00334">
    <property type="entry name" value="NDK"/>
    <property type="match status" value="1"/>
</dbReference>
<dbReference type="InterPro" id="IPR036850">
    <property type="entry name" value="NDK-like_dom_sf"/>
</dbReference>
<dbReference type="OrthoDB" id="2162449at2759"/>
<keyword evidence="6 9" id="KW-0067">ATP-binding</keyword>
<dbReference type="PROSITE" id="PS51374">
    <property type="entry name" value="NDPK_LIKE"/>
    <property type="match status" value="1"/>
</dbReference>
<dbReference type="PANTHER" id="PTHR11349">
    <property type="entry name" value="NUCLEOSIDE DIPHOSPHATE KINASE"/>
    <property type="match status" value="1"/>
</dbReference>
<dbReference type="GO" id="GO:0006228">
    <property type="term" value="P:UTP biosynthetic process"/>
    <property type="evidence" value="ECO:0007669"/>
    <property type="project" value="InterPro"/>
</dbReference>
<feature type="binding site" evidence="7">
    <location>
        <position position="134"/>
    </location>
    <ligand>
        <name>ATP</name>
        <dbReference type="ChEBI" id="CHEBI:30616"/>
    </ligand>
</feature>
<evidence type="ECO:0000259" key="11">
    <source>
        <dbReference type="SMART" id="SM00562"/>
    </source>
</evidence>
<sequence>MMKVTSMLLLALPAMAFVAPSFMGAQVQHRAATSSIQTQWTMAMERSYIMIKPDGVQRGLVGEIISRFEKRGYKLAAMKLKQADEDLLKEHYRDLASKPFFPKLMGYMLSGPVVCMCWEGKDVVAQGRKMLGATNPLESAPGTIRGDFSLDVGRNICHGSDSVDSGKRESELWFSPAEIVDNESALKDWIYE</sequence>
<keyword evidence="5 9" id="KW-0418">Kinase</keyword>
<keyword evidence="12" id="KW-0969">Cilium</keyword>
<name>A0A836CHD7_9STRA</name>
<evidence type="ECO:0000256" key="1">
    <source>
        <dbReference type="ARBA" id="ARBA00001946"/>
    </source>
</evidence>
<dbReference type="PRINTS" id="PR01243">
    <property type="entry name" value="NUCDPKINASE"/>
</dbReference>
<keyword evidence="3 9" id="KW-0808">Transferase</keyword>
<dbReference type="GO" id="GO:0006241">
    <property type="term" value="P:CTP biosynthetic process"/>
    <property type="evidence" value="ECO:0007669"/>
    <property type="project" value="InterPro"/>
</dbReference>
<evidence type="ECO:0000313" key="13">
    <source>
        <dbReference type="Proteomes" id="UP000664859"/>
    </source>
</evidence>
<protein>
    <recommendedName>
        <fullName evidence="9">Nucleoside diphosphate kinase</fullName>
        <ecNumber evidence="9">2.7.4.6</ecNumber>
    </recommendedName>
</protein>
<keyword evidence="4 9" id="KW-0547">Nucleotide-binding</keyword>
<dbReference type="FunFam" id="3.30.70.141:FF:000002">
    <property type="entry name" value="Nucleoside diphosphate kinase"/>
    <property type="match status" value="1"/>
</dbReference>
<comment type="catalytic activity">
    <reaction evidence="9">
        <text>a 2'-deoxyribonucleoside 5'-diphosphate + ATP = a 2'-deoxyribonucleoside 5'-triphosphate + ADP</text>
        <dbReference type="Rhea" id="RHEA:44640"/>
        <dbReference type="ChEBI" id="CHEBI:30616"/>
        <dbReference type="ChEBI" id="CHEBI:61560"/>
        <dbReference type="ChEBI" id="CHEBI:73316"/>
        <dbReference type="ChEBI" id="CHEBI:456216"/>
        <dbReference type="EC" id="2.7.4.6"/>
    </reaction>
</comment>
<feature type="binding site" evidence="7">
    <location>
        <position position="52"/>
    </location>
    <ligand>
        <name>ATP</name>
        <dbReference type="ChEBI" id="CHEBI:30616"/>
    </ligand>
</feature>
<keyword evidence="10" id="KW-0732">Signal</keyword>
<comment type="similarity">
    <text evidence="2 7 8">Belongs to the NDK family.</text>
</comment>
<evidence type="ECO:0000256" key="7">
    <source>
        <dbReference type="PROSITE-ProRule" id="PRU00706"/>
    </source>
</evidence>
<dbReference type="EC" id="2.7.4.6" evidence="9"/>
<dbReference type="Proteomes" id="UP000664859">
    <property type="component" value="Unassembled WGS sequence"/>
</dbReference>
<evidence type="ECO:0000256" key="4">
    <source>
        <dbReference type="ARBA" id="ARBA00022741"/>
    </source>
</evidence>
<organism evidence="12 13">
    <name type="scientific">Tribonema minus</name>
    <dbReference type="NCBI Taxonomy" id="303371"/>
    <lineage>
        <taxon>Eukaryota</taxon>
        <taxon>Sar</taxon>
        <taxon>Stramenopiles</taxon>
        <taxon>Ochrophyta</taxon>
        <taxon>PX clade</taxon>
        <taxon>Xanthophyceae</taxon>
        <taxon>Tribonematales</taxon>
        <taxon>Tribonemataceae</taxon>
        <taxon>Tribonema</taxon>
    </lineage>
</organism>
<evidence type="ECO:0000256" key="6">
    <source>
        <dbReference type="ARBA" id="ARBA00022840"/>
    </source>
</evidence>
<dbReference type="HAMAP" id="MF_00451">
    <property type="entry name" value="NDP_kinase"/>
    <property type="match status" value="1"/>
</dbReference>
<reference evidence="12" key="1">
    <citation type="submission" date="2021-02" db="EMBL/GenBank/DDBJ databases">
        <title>First Annotated Genome of the Yellow-green Alga Tribonema minus.</title>
        <authorList>
            <person name="Mahan K.M."/>
        </authorList>
    </citation>
    <scope>NUCLEOTIDE SEQUENCE</scope>
    <source>
        <strain evidence="12">UTEX B ZZ1240</strain>
    </source>
</reference>
<dbReference type="GO" id="GO:0005524">
    <property type="term" value="F:ATP binding"/>
    <property type="evidence" value="ECO:0007669"/>
    <property type="project" value="UniProtKB-KW"/>
</dbReference>
<accession>A0A836CHD7</accession>
<comment type="cofactor">
    <cofactor evidence="1">
        <name>Mg(2+)</name>
        <dbReference type="ChEBI" id="CHEBI:18420"/>
    </cofactor>
</comment>
<evidence type="ECO:0000313" key="12">
    <source>
        <dbReference type="EMBL" id="KAG5186640.1"/>
    </source>
</evidence>
<gene>
    <name evidence="12" type="ORF">JKP88DRAFT_207406</name>
</gene>
<dbReference type="SMART" id="SM00562">
    <property type="entry name" value="NDK"/>
    <property type="match status" value="1"/>
</dbReference>
<dbReference type="CDD" id="cd04413">
    <property type="entry name" value="NDPk_I"/>
    <property type="match status" value="1"/>
</dbReference>
<dbReference type="InterPro" id="IPR001564">
    <property type="entry name" value="Nucleoside_diP_kinase"/>
</dbReference>
<evidence type="ECO:0000256" key="3">
    <source>
        <dbReference type="ARBA" id="ARBA00022679"/>
    </source>
</evidence>
<dbReference type="AlphaFoldDB" id="A0A836CHD7"/>
<dbReference type="SUPFAM" id="SSF54919">
    <property type="entry name" value="Nucleoside diphosphate kinase, NDK"/>
    <property type="match status" value="1"/>
</dbReference>
<feature type="binding site" evidence="7">
    <location>
        <position position="145"/>
    </location>
    <ligand>
        <name>ATP</name>
        <dbReference type="ChEBI" id="CHEBI:30616"/>
    </ligand>
</feature>
<evidence type="ECO:0000256" key="8">
    <source>
        <dbReference type="RuleBase" id="RU004011"/>
    </source>
</evidence>
<evidence type="ECO:0000256" key="10">
    <source>
        <dbReference type="SAM" id="SignalP"/>
    </source>
</evidence>
<dbReference type="Gene3D" id="3.30.70.141">
    <property type="entry name" value="Nucleoside diphosphate kinase-like domain"/>
    <property type="match status" value="1"/>
</dbReference>
<dbReference type="GO" id="GO:0004550">
    <property type="term" value="F:nucleoside diphosphate kinase activity"/>
    <property type="evidence" value="ECO:0007669"/>
    <property type="project" value="UniProtKB-EC"/>
</dbReference>
<dbReference type="PROSITE" id="PS00469">
    <property type="entry name" value="NDPK"/>
    <property type="match status" value="1"/>
</dbReference>
<feature type="domain" description="Nucleoside diphosphate kinase-like" evidence="11">
    <location>
        <begin position="44"/>
        <end position="181"/>
    </location>
</feature>
<dbReference type="GO" id="GO:0006183">
    <property type="term" value="P:GTP biosynthetic process"/>
    <property type="evidence" value="ECO:0007669"/>
    <property type="project" value="InterPro"/>
</dbReference>
<dbReference type="NCBIfam" id="NF001908">
    <property type="entry name" value="PRK00668.1"/>
    <property type="match status" value="1"/>
</dbReference>
<dbReference type="EMBL" id="JAFCMP010000108">
    <property type="protein sequence ID" value="KAG5186640.1"/>
    <property type="molecule type" value="Genomic_DNA"/>
</dbReference>
<dbReference type="InterPro" id="IPR034907">
    <property type="entry name" value="NDK-like_dom"/>
</dbReference>
<keyword evidence="12" id="KW-0282">Flagellum</keyword>
<feature type="binding site" evidence="7">
    <location>
        <position position="155"/>
    </location>
    <ligand>
        <name>ATP</name>
        <dbReference type="ChEBI" id="CHEBI:30616"/>
    </ligand>
</feature>